<feature type="transmembrane region" description="Helical" evidence="7">
    <location>
        <begin position="260"/>
        <end position="286"/>
    </location>
</feature>
<dbReference type="Pfam" id="PF00528">
    <property type="entry name" value="BPD_transp_1"/>
    <property type="match status" value="1"/>
</dbReference>
<dbReference type="InterPro" id="IPR035906">
    <property type="entry name" value="MetI-like_sf"/>
</dbReference>
<dbReference type="PANTHER" id="PTHR43163">
    <property type="entry name" value="DIPEPTIDE TRANSPORT SYSTEM PERMEASE PROTEIN DPPB-RELATED"/>
    <property type="match status" value="1"/>
</dbReference>
<dbReference type="GO" id="GO:0005886">
    <property type="term" value="C:plasma membrane"/>
    <property type="evidence" value="ECO:0007669"/>
    <property type="project" value="UniProtKB-SubCell"/>
</dbReference>
<dbReference type="Pfam" id="PF19300">
    <property type="entry name" value="BPD_transp_1_N"/>
    <property type="match status" value="1"/>
</dbReference>
<keyword evidence="10" id="KW-1185">Reference proteome</keyword>
<comment type="subcellular location">
    <subcellularLocation>
        <location evidence="1 7">Cell membrane</location>
        <topology evidence="1 7">Multi-pass membrane protein</topology>
    </subcellularLocation>
</comment>
<dbReference type="InterPro" id="IPR000515">
    <property type="entry name" value="MetI-like"/>
</dbReference>
<dbReference type="EMBL" id="AP025523">
    <property type="protein sequence ID" value="BDE06018.1"/>
    <property type="molecule type" value="Genomic_DNA"/>
</dbReference>
<proteinExistence type="inferred from homology"/>
<dbReference type="SUPFAM" id="SSF161098">
    <property type="entry name" value="MetI-like"/>
    <property type="match status" value="1"/>
</dbReference>
<feature type="transmembrane region" description="Helical" evidence="7">
    <location>
        <begin position="206"/>
        <end position="225"/>
    </location>
</feature>
<gene>
    <name evidence="9" type="ORF">WPS_12940</name>
</gene>
<evidence type="ECO:0000256" key="6">
    <source>
        <dbReference type="ARBA" id="ARBA00023136"/>
    </source>
</evidence>
<evidence type="ECO:0000313" key="9">
    <source>
        <dbReference type="EMBL" id="BDE06018.1"/>
    </source>
</evidence>
<protein>
    <submittedName>
        <fullName evidence="9">Peptide ABC transporter permease</fullName>
    </submittedName>
</protein>
<feature type="domain" description="ABC transmembrane type-1" evidence="8">
    <location>
        <begin position="95"/>
        <end position="329"/>
    </location>
</feature>
<dbReference type="PROSITE" id="PS50928">
    <property type="entry name" value="ABC_TM1"/>
    <property type="match status" value="1"/>
</dbReference>
<dbReference type="RefSeq" id="WP_317997017.1">
    <property type="nucleotide sequence ID" value="NZ_AP025523.1"/>
</dbReference>
<dbReference type="Proteomes" id="UP001317532">
    <property type="component" value="Chromosome"/>
</dbReference>
<organism evidence="9 10">
    <name type="scientific">Vulcanimicrobium alpinum</name>
    <dbReference type="NCBI Taxonomy" id="3016050"/>
    <lineage>
        <taxon>Bacteria</taxon>
        <taxon>Bacillati</taxon>
        <taxon>Vulcanimicrobiota</taxon>
        <taxon>Vulcanimicrobiia</taxon>
        <taxon>Vulcanimicrobiales</taxon>
        <taxon>Vulcanimicrobiaceae</taxon>
        <taxon>Vulcanimicrobium</taxon>
    </lineage>
</organism>
<dbReference type="KEGG" id="vab:WPS_12940"/>
<dbReference type="GO" id="GO:0055085">
    <property type="term" value="P:transmembrane transport"/>
    <property type="evidence" value="ECO:0007669"/>
    <property type="project" value="InterPro"/>
</dbReference>
<accession>A0AAN1XV44</accession>
<dbReference type="Gene3D" id="1.10.3720.10">
    <property type="entry name" value="MetI-like"/>
    <property type="match status" value="1"/>
</dbReference>
<evidence type="ECO:0000256" key="4">
    <source>
        <dbReference type="ARBA" id="ARBA00022692"/>
    </source>
</evidence>
<keyword evidence="6 7" id="KW-0472">Membrane</keyword>
<evidence type="ECO:0000256" key="3">
    <source>
        <dbReference type="ARBA" id="ARBA00022475"/>
    </source>
</evidence>
<dbReference type="InterPro" id="IPR045621">
    <property type="entry name" value="BPD_transp_1_N"/>
</dbReference>
<reference evidence="9 10" key="1">
    <citation type="journal article" date="2022" name="ISME Commun">
        <title>Vulcanimicrobium alpinus gen. nov. sp. nov., the first cultivated representative of the candidate phylum 'Eremiobacterota', is a metabolically versatile aerobic anoxygenic phototroph.</title>
        <authorList>
            <person name="Yabe S."/>
            <person name="Muto K."/>
            <person name="Abe K."/>
            <person name="Yokota A."/>
            <person name="Staudigel H."/>
            <person name="Tebo B.M."/>
        </authorList>
    </citation>
    <scope>NUCLEOTIDE SEQUENCE [LARGE SCALE GENOMIC DNA]</scope>
    <source>
        <strain evidence="9 10">WC8-2</strain>
    </source>
</reference>
<evidence type="ECO:0000256" key="2">
    <source>
        <dbReference type="ARBA" id="ARBA00022448"/>
    </source>
</evidence>
<evidence type="ECO:0000313" key="10">
    <source>
        <dbReference type="Proteomes" id="UP001317532"/>
    </source>
</evidence>
<evidence type="ECO:0000256" key="5">
    <source>
        <dbReference type="ARBA" id="ARBA00022989"/>
    </source>
</evidence>
<feature type="transmembrane region" description="Helical" evidence="7">
    <location>
        <begin position="101"/>
        <end position="122"/>
    </location>
</feature>
<keyword evidence="2 7" id="KW-0813">Transport</keyword>
<keyword evidence="5 7" id="KW-1133">Transmembrane helix</keyword>
<name>A0AAN1XV44_UNVUL</name>
<sequence>MVRFVADRLVRLVAVLVAITVVSFAFMHAIPGDPVALRLGEHASVAEIAHLRASLGLDRPWYVQLVLYLAAVARGDLGVSAFDARPVAEKLTQYFPATLELTVGAMLVAIGVGIPAGVLAAVRHRGALDAFTMSAVLVGVSFPVFWLGWMLVYALAVLPSRIGLDLFPISGQISYAYAVPARTHVVVLDALLAGNGRAALDAVRHLVLPAITLGTIPLAIVAKITRSGMLDVLSSDYIRTARAKGLGARAVVMKHALRNALIPIITILGLQTGLLLGGAVLTESVFAWPGVGRLAFEAISNRDMPLINGCLLLFATVFVVVNAAVDVLYAVANPRIRYR</sequence>
<evidence type="ECO:0000259" key="8">
    <source>
        <dbReference type="PROSITE" id="PS50928"/>
    </source>
</evidence>
<dbReference type="PANTHER" id="PTHR43163:SF6">
    <property type="entry name" value="DIPEPTIDE TRANSPORT SYSTEM PERMEASE PROTEIN DPPB-RELATED"/>
    <property type="match status" value="1"/>
</dbReference>
<feature type="transmembrane region" description="Helical" evidence="7">
    <location>
        <begin position="12"/>
        <end position="30"/>
    </location>
</feature>
<dbReference type="AlphaFoldDB" id="A0AAN1XV44"/>
<feature type="transmembrane region" description="Helical" evidence="7">
    <location>
        <begin position="134"/>
        <end position="158"/>
    </location>
</feature>
<keyword evidence="4 7" id="KW-0812">Transmembrane</keyword>
<comment type="similarity">
    <text evidence="7">Belongs to the binding-protein-dependent transport system permease family.</text>
</comment>
<keyword evidence="3" id="KW-1003">Cell membrane</keyword>
<evidence type="ECO:0000256" key="7">
    <source>
        <dbReference type="RuleBase" id="RU363032"/>
    </source>
</evidence>
<evidence type="ECO:0000256" key="1">
    <source>
        <dbReference type="ARBA" id="ARBA00004651"/>
    </source>
</evidence>
<feature type="transmembrane region" description="Helical" evidence="7">
    <location>
        <begin position="306"/>
        <end position="332"/>
    </location>
</feature>
<dbReference type="CDD" id="cd06261">
    <property type="entry name" value="TM_PBP2"/>
    <property type="match status" value="1"/>
</dbReference>